<gene>
    <name evidence="4" type="ORF">GRI97_04965</name>
</gene>
<feature type="region of interest" description="Disordered" evidence="3">
    <location>
        <begin position="1"/>
        <end position="27"/>
    </location>
</feature>
<keyword evidence="2" id="KW-0479">Metal-binding</keyword>
<dbReference type="GO" id="GO:0005506">
    <property type="term" value="F:iron ion binding"/>
    <property type="evidence" value="ECO:0007669"/>
    <property type="project" value="InterPro"/>
</dbReference>
<dbReference type="RefSeq" id="WP_161389985.1">
    <property type="nucleotide sequence ID" value="NZ_JBHSCP010000001.1"/>
</dbReference>
<evidence type="ECO:0000256" key="2">
    <source>
        <dbReference type="RuleBase" id="RU000461"/>
    </source>
</evidence>
<dbReference type="InterPro" id="IPR036396">
    <property type="entry name" value="Cyt_P450_sf"/>
</dbReference>
<dbReference type="GO" id="GO:0016705">
    <property type="term" value="F:oxidoreductase activity, acting on paired donors, with incorporation or reduction of molecular oxygen"/>
    <property type="evidence" value="ECO:0007669"/>
    <property type="project" value="InterPro"/>
</dbReference>
<keyword evidence="2" id="KW-0560">Oxidoreductase</keyword>
<name>A0A6I4TR28_9SPHN</name>
<keyword evidence="5" id="KW-1185">Reference proteome</keyword>
<dbReference type="GO" id="GO:0020037">
    <property type="term" value="F:heme binding"/>
    <property type="evidence" value="ECO:0007669"/>
    <property type="project" value="InterPro"/>
</dbReference>
<dbReference type="Proteomes" id="UP000469430">
    <property type="component" value="Unassembled WGS sequence"/>
</dbReference>
<dbReference type="PANTHER" id="PTHR46696:SF1">
    <property type="entry name" value="CYTOCHROME P450 YJIB-RELATED"/>
    <property type="match status" value="1"/>
</dbReference>
<comment type="similarity">
    <text evidence="1 2">Belongs to the cytochrome P450 family.</text>
</comment>
<dbReference type="PRINTS" id="PR00359">
    <property type="entry name" value="BP450"/>
</dbReference>
<accession>A0A6I4TR28</accession>
<keyword evidence="2" id="KW-0408">Iron</keyword>
<comment type="caution">
    <text evidence="4">The sequence shown here is derived from an EMBL/GenBank/DDBJ whole genome shotgun (WGS) entry which is preliminary data.</text>
</comment>
<reference evidence="4 5" key="1">
    <citation type="submission" date="2019-12" db="EMBL/GenBank/DDBJ databases">
        <title>Genomic-based taxomic classification of the family Erythrobacteraceae.</title>
        <authorList>
            <person name="Xu L."/>
        </authorList>
    </citation>
    <scope>NUCLEOTIDE SEQUENCE [LARGE SCALE GENOMIC DNA]</scope>
    <source>
        <strain evidence="4 5">S36</strain>
    </source>
</reference>
<dbReference type="PRINTS" id="PR00385">
    <property type="entry name" value="P450"/>
</dbReference>
<evidence type="ECO:0000313" key="5">
    <source>
        <dbReference type="Proteomes" id="UP000469430"/>
    </source>
</evidence>
<dbReference type="EMBL" id="WTYJ01000001">
    <property type="protein sequence ID" value="MXO98334.1"/>
    <property type="molecule type" value="Genomic_DNA"/>
</dbReference>
<dbReference type="Pfam" id="PF00067">
    <property type="entry name" value="p450"/>
    <property type="match status" value="1"/>
</dbReference>
<evidence type="ECO:0000256" key="1">
    <source>
        <dbReference type="ARBA" id="ARBA00010617"/>
    </source>
</evidence>
<protein>
    <submittedName>
        <fullName evidence="4">Cytochrome P450</fullName>
    </submittedName>
</protein>
<proteinExistence type="inferred from homology"/>
<dbReference type="InterPro" id="IPR017972">
    <property type="entry name" value="Cyt_P450_CS"/>
</dbReference>
<keyword evidence="2" id="KW-0503">Monooxygenase</keyword>
<keyword evidence="2" id="KW-0349">Heme</keyword>
<evidence type="ECO:0000256" key="3">
    <source>
        <dbReference type="SAM" id="MobiDB-lite"/>
    </source>
</evidence>
<dbReference type="InterPro" id="IPR001128">
    <property type="entry name" value="Cyt_P450"/>
</dbReference>
<dbReference type="SUPFAM" id="SSF48264">
    <property type="entry name" value="Cytochrome P450"/>
    <property type="match status" value="1"/>
</dbReference>
<sequence>MTEQSAAPHNLPPAPTPSPHMPASNGDPFSREWIARLPLSDAELCRSAPAVWLEKYGCVATGRHDIVRAILPDWRRFTSTAKPCDDPFSLVPPVLVTEDPPEHTEVRKALMPFFAPTALAQYNAAFAQEADRVVTEALDRGSVDVVTDIAARFVLKVFPDMLGLHDEGRKLILDFGDAAFNTVGPINEIFQTSFERAAPAFAWIEQHTTRDAVRPGGLASRILDLGSDGTIAMERAELLVRATIAAGFDTTVLVIANAIGALLAFPEQWDRLRADPQLARGLLEETLRYDPPARVQGRTATEDCEISGVQFRRGDPVALFLTAAGRDPIKWDEPDRFDITRKGANLGFGAGIHLCLGQALARMEFSAIIDAILRHVAVIEPAGEGLRFINNAAVGWAHLPIRLKPV</sequence>
<organism evidence="4 5">
    <name type="scientific">Croceibacterium xixiisoli</name>
    <dbReference type="NCBI Taxonomy" id="1476466"/>
    <lineage>
        <taxon>Bacteria</taxon>
        <taxon>Pseudomonadati</taxon>
        <taxon>Pseudomonadota</taxon>
        <taxon>Alphaproteobacteria</taxon>
        <taxon>Sphingomonadales</taxon>
        <taxon>Erythrobacteraceae</taxon>
        <taxon>Croceibacterium</taxon>
    </lineage>
</organism>
<dbReference type="Gene3D" id="1.10.630.10">
    <property type="entry name" value="Cytochrome P450"/>
    <property type="match status" value="1"/>
</dbReference>
<feature type="compositionally biased region" description="Pro residues" evidence="3">
    <location>
        <begin position="10"/>
        <end position="20"/>
    </location>
</feature>
<dbReference type="OrthoDB" id="5522954at2"/>
<dbReference type="PROSITE" id="PS00086">
    <property type="entry name" value="CYTOCHROME_P450"/>
    <property type="match status" value="1"/>
</dbReference>
<dbReference type="AlphaFoldDB" id="A0A6I4TR28"/>
<dbReference type="PANTHER" id="PTHR46696">
    <property type="entry name" value="P450, PUTATIVE (EUROFUNG)-RELATED"/>
    <property type="match status" value="1"/>
</dbReference>
<dbReference type="GO" id="GO:0004497">
    <property type="term" value="F:monooxygenase activity"/>
    <property type="evidence" value="ECO:0007669"/>
    <property type="project" value="UniProtKB-KW"/>
</dbReference>
<dbReference type="InterPro" id="IPR002397">
    <property type="entry name" value="Cyt_P450_B"/>
</dbReference>
<evidence type="ECO:0000313" key="4">
    <source>
        <dbReference type="EMBL" id="MXO98334.1"/>
    </source>
</evidence>